<feature type="transmembrane region" description="Helical" evidence="9">
    <location>
        <begin position="39"/>
        <end position="59"/>
    </location>
</feature>
<evidence type="ECO:0000256" key="1">
    <source>
        <dbReference type="ARBA" id="ARBA00004651"/>
    </source>
</evidence>
<keyword evidence="5" id="KW-0571">Peptide transport</keyword>
<protein>
    <submittedName>
        <fullName evidence="10">MFS transporter</fullName>
    </submittedName>
</protein>
<dbReference type="RefSeq" id="WP_199496417.1">
    <property type="nucleotide sequence ID" value="NZ_JAEMOP010000002.1"/>
</dbReference>
<evidence type="ECO:0000256" key="4">
    <source>
        <dbReference type="ARBA" id="ARBA00022692"/>
    </source>
</evidence>
<sequence length="250" mass="26986">MDPTKIVDKDSSFFGQPGGLQTLFFTEMWERMSYYGMRALLVLFMTASLQEGGIALTVASATAIYGLYTGAVYFMGLPGGWIADRLLGGQRATWYGGIIIMLGHIVLAIPSKAGFFIGMILVVLGTGLLKPNITAMVGQLYSSNDDRRDGGYTLYYMGINIGSIIGYIVTGYLMENAGYHWGFGAAAVGMAFGLIQYKLTKPKLGDVGAKPPKPLGPKAAKRSWGVIWLLLAGLAVYTYLALNNYVTLDP</sequence>
<proteinExistence type="inferred from homology"/>
<dbReference type="InterPro" id="IPR036259">
    <property type="entry name" value="MFS_trans_sf"/>
</dbReference>
<feature type="non-terminal residue" evidence="10">
    <location>
        <position position="250"/>
    </location>
</feature>
<name>A0A8I1GCI8_9GAMM</name>
<keyword evidence="7 9" id="KW-0472">Membrane</keyword>
<evidence type="ECO:0000256" key="7">
    <source>
        <dbReference type="ARBA" id="ARBA00023136"/>
    </source>
</evidence>
<comment type="caution">
    <text evidence="10">The sequence shown here is derived from an EMBL/GenBank/DDBJ whole genome shotgun (WGS) entry which is preliminary data.</text>
</comment>
<evidence type="ECO:0000256" key="5">
    <source>
        <dbReference type="ARBA" id="ARBA00022856"/>
    </source>
</evidence>
<keyword evidence="4 8" id="KW-0812">Transmembrane</keyword>
<keyword evidence="3" id="KW-1003">Cell membrane</keyword>
<feature type="transmembrane region" description="Helical" evidence="9">
    <location>
        <begin position="179"/>
        <end position="197"/>
    </location>
</feature>
<feature type="transmembrane region" description="Helical" evidence="9">
    <location>
        <begin position="154"/>
        <end position="173"/>
    </location>
</feature>
<accession>A0A8I1GCI8</accession>
<comment type="subcellular location">
    <subcellularLocation>
        <location evidence="1">Cell membrane</location>
        <topology evidence="1">Multi-pass membrane protein</topology>
    </subcellularLocation>
    <subcellularLocation>
        <location evidence="8">Membrane</location>
        <topology evidence="8">Multi-pass membrane protein</topology>
    </subcellularLocation>
</comment>
<organism evidence="10 11">
    <name type="scientific">Idiomarina abyssalis</name>
    <dbReference type="NCBI Taxonomy" id="86102"/>
    <lineage>
        <taxon>Bacteria</taxon>
        <taxon>Pseudomonadati</taxon>
        <taxon>Pseudomonadota</taxon>
        <taxon>Gammaproteobacteria</taxon>
        <taxon>Alteromonadales</taxon>
        <taxon>Idiomarinaceae</taxon>
        <taxon>Idiomarina</taxon>
    </lineage>
</organism>
<evidence type="ECO:0000313" key="10">
    <source>
        <dbReference type="EMBL" id="MBJ7315538.1"/>
    </source>
</evidence>
<keyword evidence="6 9" id="KW-1133">Transmembrane helix</keyword>
<dbReference type="InterPro" id="IPR018456">
    <property type="entry name" value="PTR2_symporter_CS"/>
</dbReference>
<dbReference type="Gene3D" id="1.20.1250.20">
    <property type="entry name" value="MFS general substrate transporter like domains"/>
    <property type="match status" value="1"/>
</dbReference>
<dbReference type="SUPFAM" id="SSF103473">
    <property type="entry name" value="MFS general substrate transporter"/>
    <property type="match status" value="1"/>
</dbReference>
<dbReference type="PANTHER" id="PTHR23517">
    <property type="entry name" value="RESISTANCE PROTEIN MDTM, PUTATIVE-RELATED-RELATED"/>
    <property type="match status" value="1"/>
</dbReference>
<keyword evidence="5" id="KW-0653">Protein transport</keyword>
<feature type="transmembrane region" description="Helical" evidence="9">
    <location>
        <begin position="223"/>
        <end position="242"/>
    </location>
</feature>
<evidence type="ECO:0000256" key="2">
    <source>
        <dbReference type="ARBA" id="ARBA00022448"/>
    </source>
</evidence>
<dbReference type="GO" id="GO:1904680">
    <property type="term" value="F:peptide transmembrane transporter activity"/>
    <property type="evidence" value="ECO:0007669"/>
    <property type="project" value="InterPro"/>
</dbReference>
<dbReference type="NCBIfam" id="TIGR00924">
    <property type="entry name" value="yjdL_sub1_fam"/>
    <property type="match status" value="1"/>
</dbReference>
<evidence type="ECO:0000313" key="11">
    <source>
        <dbReference type="Proteomes" id="UP000621390"/>
    </source>
</evidence>
<feature type="transmembrane region" description="Helical" evidence="9">
    <location>
        <begin position="65"/>
        <end position="83"/>
    </location>
</feature>
<dbReference type="GO" id="GO:0006857">
    <property type="term" value="P:oligopeptide transport"/>
    <property type="evidence" value="ECO:0007669"/>
    <property type="project" value="InterPro"/>
</dbReference>
<dbReference type="InterPro" id="IPR050171">
    <property type="entry name" value="MFS_Transporters"/>
</dbReference>
<feature type="transmembrane region" description="Helical" evidence="9">
    <location>
        <begin position="115"/>
        <end position="133"/>
    </location>
</feature>
<gene>
    <name evidence="10" type="ORF">JHC11_05995</name>
</gene>
<comment type="similarity">
    <text evidence="8">Belongs to the major facilitator superfamily. Proton-dependent oligopeptide transporter (POT/PTR) (TC 2.A.17) family.</text>
</comment>
<dbReference type="InterPro" id="IPR005279">
    <property type="entry name" value="Dipep/tripep_permease"/>
</dbReference>
<keyword evidence="2 8" id="KW-0813">Transport</keyword>
<dbReference type="PROSITE" id="PS01023">
    <property type="entry name" value="PTR2_2"/>
    <property type="match status" value="1"/>
</dbReference>
<dbReference type="InterPro" id="IPR000109">
    <property type="entry name" value="POT_fam"/>
</dbReference>
<dbReference type="Pfam" id="PF00854">
    <property type="entry name" value="PTR2"/>
    <property type="match status" value="1"/>
</dbReference>
<dbReference type="EMBL" id="JAEMOP010000002">
    <property type="protein sequence ID" value="MBJ7315538.1"/>
    <property type="molecule type" value="Genomic_DNA"/>
</dbReference>
<feature type="transmembrane region" description="Helical" evidence="9">
    <location>
        <begin position="92"/>
        <end position="109"/>
    </location>
</feature>
<dbReference type="Proteomes" id="UP000621390">
    <property type="component" value="Unassembled WGS sequence"/>
</dbReference>
<evidence type="ECO:0000256" key="8">
    <source>
        <dbReference type="RuleBase" id="RU003755"/>
    </source>
</evidence>
<dbReference type="GO" id="GO:0005886">
    <property type="term" value="C:plasma membrane"/>
    <property type="evidence" value="ECO:0007669"/>
    <property type="project" value="UniProtKB-SubCell"/>
</dbReference>
<dbReference type="AlphaFoldDB" id="A0A8I1GCI8"/>
<evidence type="ECO:0000256" key="6">
    <source>
        <dbReference type="ARBA" id="ARBA00022989"/>
    </source>
</evidence>
<reference evidence="10" key="1">
    <citation type="submission" date="2020-09" db="EMBL/GenBank/DDBJ databases">
        <title>Draft Genomes of Bacterial Isolates from North Pond Shallow Sediments.</title>
        <authorList>
            <person name="Kiel Reese B."/>
            <person name="Mullis M."/>
            <person name="Weisend R.E."/>
        </authorList>
    </citation>
    <scope>NUCLEOTIDE SEQUENCE</scope>
    <source>
        <strain evidence="10">KJE-2</strain>
    </source>
</reference>
<dbReference type="PANTHER" id="PTHR23517:SF15">
    <property type="entry name" value="PROTON-DEPENDENT OLIGOPEPTIDE FAMILY TRANSPORT PROTEIN"/>
    <property type="match status" value="1"/>
</dbReference>
<evidence type="ECO:0000256" key="3">
    <source>
        <dbReference type="ARBA" id="ARBA00022475"/>
    </source>
</evidence>
<evidence type="ECO:0000256" key="9">
    <source>
        <dbReference type="SAM" id="Phobius"/>
    </source>
</evidence>